<dbReference type="InterPro" id="IPR002078">
    <property type="entry name" value="Sigma_54_int"/>
</dbReference>
<name>A0AAE9Z476_9GAMM</name>
<organism evidence="7 8">
    <name type="scientific">Thalassomonas viridans</name>
    <dbReference type="NCBI Taxonomy" id="137584"/>
    <lineage>
        <taxon>Bacteria</taxon>
        <taxon>Pseudomonadati</taxon>
        <taxon>Pseudomonadota</taxon>
        <taxon>Gammaproteobacteria</taxon>
        <taxon>Alteromonadales</taxon>
        <taxon>Colwelliaceae</taxon>
        <taxon>Thalassomonas</taxon>
    </lineage>
</organism>
<dbReference type="Gene3D" id="3.30.450.40">
    <property type="match status" value="1"/>
</dbReference>
<keyword evidence="4" id="KW-0238">DNA-binding</keyword>
<evidence type="ECO:0000256" key="3">
    <source>
        <dbReference type="ARBA" id="ARBA00023015"/>
    </source>
</evidence>
<dbReference type="KEGG" id="tvd:SG34_005920"/>
<dbReference type="SMART" id="SM00382">
    <property type="entry name" value="AAA"/>
    <property type="match status" value="1"/>
</dbReference>
<evidence type="ECO:0000256" key="1">
    <source>
        <dbReference type="ARBA" id="ARBA00022741"/>
    </source>
</evidence>
<keyword evidence="1" id="KW-0547">Nucleotide-binding</keyword>
<dbReference type="Gene3D" id="1.10.10.60">
    <property type="entry name" value="Homeodomain-like"/>
    <property type="match status" value="1"/>
</dbReference>
<keyword evidence="3" id="KW-0805">Transcription regulation</keyword>
<dbReference type="GO" id="GO:0006355">
    <property type="term" value="P:regulation of DNA-templated transcription"/>
    <property type="evidence" value="ECO:0007669"/>
    <property type="project" value="InterPro"/>
</dbReference>
<sequence>MNKKISHKINTERLCMELLSVLDQEDSLTALAGVIAKNFHADAVSILEFNEPLLHPVALYGFSKDTYGRRFDLANNPRLMKIVSDDQPTIFADDIGLPDPFDGLILDKQERLEVHSCSGLPIRQNGNLRGIITLDSLDLQVFNRFPEENFNTAASLTSKIVLSAIDNQNLKEQLSKKTILNQTLIEASIGVKTELVGKSEQIEHLRREINIVAPSDLAVLVTGETGVGKEIVAKSIHGQSKRFDKPLIYVNCAALPESIAESELFGHVKGAFTGATTNRSGKFELANGGTLFLDEVGELPLAIQAKILRAIQYGDVQRVGSDRHVNVDVRLVAATNRNLMDEVREGNFREDLYHRLSVYPIHIPPLRDRLADVELLVGFFMEKNRIKLGLQSVRLDKQVLPELLSYNWPGNVRELEHVMSRAMLRAASARHGKIVTLLPDDIDSSVRSTAGVNGGVNTAAAEARNARSADNEFQQGMSQPEVPELNESLNVMMDNYQRALLQQALKQSGGKWNKAAELLAIDKGNIHRLGKRLGLK</sequence>
<dbReference type="FunFam" id="3.40.50.300:FF:000006">
    <property type="entry name" value="DNA-binding transcriptional regulator NtrC"/>
    <property type="match status" value="1"/>
</dbReference>
<dbReference type="Gene3D" id="3.40.50.300">
    <property type="entry name" value="P-loop containing nucleotide triphosphate hydrolases"/>
    <property type="match status" value="1"/>
</dbReference>
<dbReference type="InterPro" id="IPR058031">
    <property type="entry name" value="AAA_lid_NorR"/>
</dbReference>
<reference evidence="7 8" key="2">
    <citation type="journal article" date="2022" name="Mar. Drugs">
        <title>Bioassay-Guided Fractionation Leads to the Detection of Cholic Acid Generated by the Rare Thalassomonas sp.</title>
        <authorList>
            <person name="Pheiffer F."/>
            <person name="Schneider Y.K."/>
            <person name="Hansen E.H."/>
            <person name="Andersen J.H."/>
            <person name="Isaksson J."/>
            <person name="Busche T."/>
            <person name="R C."/>
            <person name="Kalinowski J."/>
            <person name="Zyl L.V."/>
            <person name="Trindade M."/>
        </authorList>
    </citation>
    <scope>NUCLEOTIDE SEQUENCE [LARGE SCALE GENOMIC DNA]</scope>
    <source>
        <strain evidence="7 8">XOM25</strain>
    </source>
</reference>
<dbReference type="InterPro" id="IPR009057">
    <property type="entry name" value="Homeodomain-like_sf"/>
</dbReference>
<dbReference type="InterPro" id="IPR025662">
    <property type="entry name" value="Sigma_54_int_dom_ATP-bd_1"/>
</dbReference>
<dbReference type="InterPro" id="IPR003593">
    <property type="entry name" value="AAA+_ATPase"/>
</dbReference>
<evidence type="ECO:0000256" key="5">
    <source>
        <dbReference type="ARBA" id="ARBA00023163"/>
    </source>
</evidence>
<gene>
    <name evidence="7" type="primary">norR</name>
    <name evidence="7" type="ORF">SG34_005920</name>
</gene>
<dbReference type="PROSITE" id="PS00675">
    <property type="entry name" value="SIGMA54_INTERACT_1"/>
    <property type="match status" value="1"/>
</dbReference>
<evidence type="ECO:0000256" key="2">
    <source>
        <dbReference type="ARBA" id="ARBA00022840"/>
    </source>
</evidence>
<protein>
    <submittedName>
        <fullName evidence="7">Nitric oxide reductase transcriptional regulator NorR</fullName>
    </submittedName>
</protein>
<dbReference type="PROSITE" id="PS00688">
    <property type="entry name" value="SIGMA54_INTERACT_3"/>
    <property type="match status" value="1"/>
</dbReference>
<dbReference type="NCBIfam" id="NF003451">
    <property type="entry name" value="PRK05022.1"/>
    <property type="match status" value="1"/>
</dbReference>
<dbReference type="RefSeq" id="WP_053046780.1">
    <property type="nucleotide sequence ID" value="NZ_CP059733.1"/>
</dbReference>
<dbReference type="SUPFAM" id="SSF52540">
    <property type="entry name" value="P-loop containing nucleoside triphosphate hydrolases"/>
    <property type="match status" value="1"/>
</dbReference>
<dbReference type="GO" id="GO:0003677">
    <property type="term" value="F:DNA binding"/>
    <property type="evidence" value="ECO:0007669"/>
    <property type="project" value="UniProtKB-KW"/>
</dbReference>
<accession>A0AAE9Z476</accession>
<dbReference type="Pfam" id="PF00158">
    <property type="entry name" value="Sigma54_activat"/>
    <property type="match status" value="1"/>
</dbReference>
<dbReference type="Gene3D" id="1.10.8.60">
    <property type="match status" value="1"/>
</dbReference>
<dbReference type="Pfam" id="PF25601">
    <property type="entry name" value="AAA_lid_14"/>
    <property type="match status" value="1"/>
</dbReference>
<dbReference type="AlphaFoldDB" id="A0AAE9Z476"/>
<dbReference type="InterPro" id="IPR027417">
    <property type="entry name" value="P-loop_NTPase"/>
</dbReference>
<dbReference type="PANTHER" id="PTHR32071">
    <property type="entry name" value="TRANSCRIPTIONAL REGULATORY PROTEIN"/>
    <property type="match status" value="1"/>
</dbReference>
<reference evidence="7 8" key="1">
    <citation type="journal article" date="2015" name="Genome Announc.">
        <title>Draft Genome Sequences of Marine Isolates of Thalassomonas viridans and Thalassomonas actiniarum.</title>
        <authorList>
            <person name="Olonade I."/>
            <person name="van Zyl L.J."/>
            <person name="Trindade M."/>
        </authorList>
    </citation>
    <scope>NUCLEOTIDE SEQUENCE [LARGE SCALE GENOMIC DNA]</scope>
    <source>
        <strain evidence="7 8">XOM25</strain>
    </source>
</reference>
<dbReference type="InterPro" id="IPR029016">
    <property type="entry name" value="GAF-like_dom_sf"/>
</dbReference>
<dbReference type="InterPro" id="IPR025943">
    <property type="entry name" value="Sigma_54_int_dom_ATP-bd_2"/>
</dbReference>
<dbReference type="InterPro" id="IPR025944">
    <property type="entry name" value="Sigma_54_int_dom_CS"/>
</dbReference>
<evidence type="ECO:0000259" key="6">
    <source>
        <dbReference type="PROSITE" id="PS50045"/>
    </source>
</evidence>
<dbReference type="PROSITE" id="PS00676">
    <property type="entry name" value="SIGMA54_INTERACT_2"/>
    <property type="match status" value="1"/>
</dbReference>
<dbReference type="GO" id="GO:0005524">
    <property type="term" value="F:ATP binding"/>
    <property type="evidence" value="ECO:0007669"/>
    <property type="project" value="UniProtKB-KW"/>
</dbReference>
<keyword evidence="5" id="KW-0804">Transcription</keyword>
<dbReference type="Proteomes" id="UP000032352">
    <property type="component" value="Chromosome"/>
</dbReference>
<evidence type="ECO:0000313" key="8">
    <source>
        <dbReference type="Proteomes" id="UP000032352"/>
    </source>
</evidence>
<dbReference type="PROSITE" id="PS50045">
    <property type="entry name" value="SIGMA54_INTERACT_4"/>
    <property type="match status" value="1"/>
</dbReference>
<proteinExistence type="predicted"/>
<dbReference type="SUPFAM" id="SSF55781">
    <property type="entry name" value="GAF domain-like"/>
    <property type="match status" value="1"/>
</dbReference>
<dbReference type="CDD" id="cd00009">
    <property type="entry name" value="AAA"/>
    <property type="match status" value="1"/>
</dbReference>
<evidence type="ECO:0000313" key="7">
    <source>
        <dbReference type="EMBL" id="WDE06456.1"/>
    </source>
</evidence>
<dbReference type="SUPFAM" id="SSF46689">
    <property type="entry name" value="Homeodomain-like"/>
    <property type="match status" value="1"/>
</dbReference>
<keyword evidence="2" id="KW-0067">ATP-binding</keyword>
<dbReference type="EMBL" id="CP059733">
    <property type="protein sequence ID" value="WDE06456.1"/>
    <property type="molecule type" value="Genomic_DNA"/>
</dbReference>
<evidence type="ECO:0000256" key="4">
    <source>
        <dbReference type="ARBA" id="ARBA00023125"/>
    </source>
</evidence>
<dbReference type="PANTHER" id="PTHR32071:SF35">
    <property type="entry name" value="ANAEROBIC NITRIC OXIDE REDUCTASE TRANSCRIPTION REGULATOR NORR"/>
    <property type="match status" value="1"/>
</dbReference>
<feature type="domain" description="Sigma-54 factor interaction" evidence="6">
    <location>
        <begin position="195"/>
        <end position="424"/>
    </location>
</feature>
<keyword evidence="8" id="KW-1185">Reference proteome</keyword>